<name>A0A7S1REN8_ALECA</name>
<evidence type="ECO:0000256" key="1">
    <source>
        <dbReference type="SAM" id="SignalP"/>
    </source>
</evidence>
<accession>A0A7S1REN8</accession>
<dbReference type="EMBL" id="HBGE01067665">
    <property type="protein sequence ID" value="CAD9163791.1"/>
    <property type="molecule type" value="Transcribed_RNA"/>
</dbReference>
<keyword evidence="1" id="KW-0732">Signal</keyword>
<gene>
    <name evidence="2" type="ORF">ACAT0790_LOCUS40556</name>
</gene>
<evidence type="ECO:0000313" key="2">
    <source>
        <dbReference type="EMBL" id="CAD9163791.1"/>
    </source>
</evidence>
<sequence length="152" mass="15062">MRSTAGLCCAVVLPGVHSVEGTARATVAALVPAGGIDAGRTAHELPVLVFGAQNAAVPGMLPLPQGTCTPNALPGWPAATAGVRGLLAPLAVAAAAEKLCALQLRLRQSVPGVLAAPCNKLPAPRVMLTGVPGLPPKAKMAVPGGMRVAPLH</sequence>
<reference evidence="2" key="1">
    <citation type="submission" date="2021-01" db="EMBL/GenBank/DDBJ databases">
        <authorList>
            <person name="Corre E."/>
            <person name="Pelletier E."/>
            <person name="Niang G."/>
            <person name="Scheremetjew M."/>
            <person name="Finn R."/>
            <person name="Kale V."/>
            <person name="Holt S."/>
            <person name="Cochrane G."/>
            <person name="Meng A."/>
            <person name="Brown T."/>
            <person name="Cohen L."/>
        </authorList>
    </citation>
    <scope>NUCLEOTIDE SEQUENCE</scope>
    <source>
        <strain evidence="2">OF101</strain>
    </source>
</reference>
<proteinExistence type="predicted"/>
<protein>
    <submittedName>
        <fullName evidence="2">Uncharacterized protein</fullName>
    </submittedName>
</protein>
<feature type="chain" id="PRO_5030844349" evidence="1">
    <location>
        <begin position="19"/>
        <end position="152"/>
    </location>
</feature>
<dbReference type="AlphaFoldDB" id="A0A7S1REN8"/>
<feature type="signal peptide" evidence="1">
    <location>
        <begin position="1"/>
        <end position="18"/>
    </location>
</feature>
<organism evidence="2">
    <name type="scientific">Alexandrium catenella</name>
    <name type="common">Red tide dinoflagellate</name>
    <name type="synonym">Gonyaulax catenella</name>
    <dbReference type="NCBI Taxonomy" id="2925"/>
    <lineage>
        <taxon>Eukaryota</taxon>
        <taxon>Sar</taxon>
        <taxon>Alveolata</taxon>
        <taxon>Dinophyceae</taxon>
        <taxon>Gonyaulacales</taxon>
        <taxon>Pyrocystaceae</taxon>
        <taxon>Alexandrium</taxon>
    </lineage>
</organism>